<keyword evidence="9" id="KW-1185">Reference proteome</keyword>
<evidence type="ECO:0000256" key="3">
    <source>
        <dbReference type="ARBA" id="ARBA00022723"/>
    </source>
</evidence>
<dbReference type="GO" id="GO:0004497">
    <property type="term" value="F:monooxygenase activity"/>
    <property type="evidence" value="ECO:0007669"/>
    <property type="project" value="UniProtKB-KW"/>
</dbReference>
<dbReference type="GO" id="GO:0016705">
    <property type="term" value="F:oxidoreductase activity, acting on paired donors, with incorporation or reduction of molecular oxygen"/>
    <property type="evidence" value="ECO:0007669"/>
    <property type="project" value="InterPro"/>
</dbReference>
<dbReference type="Pfam" id="PF00067">
    <property type="entry name" value="p450"/>
    <property type="match status" value="1"/>
</dbReference>
<dbReference type="EMBL" id="CP034170">
    <property type="protein sequence ID" value="AZI57214.1"/>
    <property type="molecule type" value="Genomic_DNA"/>
</dbReference>
<keyword evidence="6" id="KW-0503">Monooxygenase</keyword>
<comment type="similarity">
    <text evidence="1">Belongs to the cytochrome P450 family.</text>
</comment>
<dbReference type="Proteomes" id="UP000268084">
    <property type="component" value="Chromosome"/>
</dbReference>
<dbReference type="InterPro" id="IPR036396">
    <property type="entry name" value="Cyt_P450_sf"/>
</dbReference>
<dbReference type="KEGG" id="nak:EH165_02620"/>
<keyword evidence="2" id="KW-0349">Heme</keyword>
<reference evidence="8 9" key="1">
    <citation type="submission" date="2018-11" db="EMBL/GenBank/DDBJ databases">
        <authorList>
            <person name="Da X."/>
        </authorList>
    </citation>
    <scope>NUCLEOTIDE SEQUENCE [LARGE SCALE GENOMIC DNA]</scope>
    <source>
        <strain evidence="8 9">S14-144</strain>
    </source>
</reference>
<dbReference type="FunFam" id="1.10.630.10:FF:000018">
    <property type="entry name" value="Cytochrome P450 monooxygenase"/>
    <property type="match status" value="1"/>
</dbReference>
<accession>A0A3G8ZRS8</accession>
<dbReference type="GO" id="GO:0005506">
    <property type="term" value="F:iron ion binding"/>
    <property type="evidence" value="ECO:0007669"/>
    <property type="project" value="InterPro"/>
</dbReference>
<keyword evidence="5" id="KW-0408">Iron</keyword>
<dbReference type="InterPro" id="IPR002397">
    <property type="entry name" value="Cyt_P450_B"/>
</dbReference>
<gene>
    <name evidence="8" type="ORF">EH165_02620</name>
</gene>
<dbReference type="PRINTS" id="PR00359">
    <property type="entry name" value="BP450"/>
</dbReference>
<dbReference type="Gene3D" id="1.10.630.10">
    <property type="entry name" value="Cytochrome P450"/>
    <property type="match status" value="1"/>
</dbReference>
<proteinExistence type="inferred from homology"/>
<keyword evidence="3" id="KW-0479">Metal-binding</keyword>
<dbReference type="PANTHER" id="PTHR46696:SF6">
    <property type="entry name" value="P450, PUTATIVE (EUROFUNG)-RELATED"/>
    <property type="match status" value="1"/>
</dbReference>
<dbReference type="AlphaFoldDB" id="A0A3G8ZRS8"/>
<dbReference type="CDD" id="cd11030">
    <property type="entry name" value="CYP105-like"/>
    <property type="match status" value="1"/>
</dbReference>
<evidence type="ECO:0000256" key="7">
    <source>
        <dbReference type="SAM" id="MobiDB-lite"/>
    </source>
</evidence>
<reference evidence="8 9" key="2">
    <citation type="submission" date="2018-12" db="EMBL/GenBank/DDBJ databases">
        <title>Nakamurella antarcticus sp. nov., isolated from Antarctica South Shetland Islands soil.</title>
        <authorList>
            <person name="Peng F."/>
        </authorList>
    </citation>
    <scope>NUCLEOTIDE SEQUENCE [LARGE SCALE GENOMIC DNA]</scope>
    <source>
        <strain evidence="8 9">S14-144</strain>
    </source>
</reference>
<dbReference type="InterPro" id="IPR001128">
    <property type="entry name" value="Cyt_P450"/>
</dbReference>
<dbReference type="SUPFAM" id="SSF48264">
    <property type="entry name" value="Cytochrome P450"/>
    <property type="match status" value="1"/>
</dbReference>
<organism evidence="8 9">
    <name type="scientific">Nakamurella antarctica</name>
    <dbReference type="NCBI Taxonomy" id="1902245"/>
    <lineage>
        <taxon>Bacteria</taxon>
        <taxon>Bacillati</taxon>
        <taxon>Actinomycetota</taxon>
        <taxon>Actinomycetes</taxon>
        <taxon>Nakamurellales</taxon>
        <taxon>Nakamurellaceae</taxon>
        <taxon>Nakamurella</taxon>
    </lineage>
</organism>
<evidence type="ECO:0000256" key="4">
    <source>
        <dbReference type="ARBA" id="ARBA00023002"/>
    </source>
</evidence>
<sequence length="415" mass="45455">MSDEEFVIDNSAFMPLVRNGFDPVPELAQRRREQPVSRLEFPFGIGAWLVAGYADTKTVLGSVDAFSNDFANLTAATGGQATQDQDPGGLGFSDPPKHTRLRKLLTPEFTMRRLQRLIPRIETIVNDRIDALIDARSRTGDAVDLAGLFATPVPSLVISELLDVPVPDREAFARLSADRFDMFGGALSGLDAMTESLQFMTDLVQQQRKSPGDGLLGMLIREHGDEVTDRELAGLADGLLVGGHETTASMIALGALILLQNDDYAELVRTGDSHTVAGIVEEMLRYLSVVQVSFPRFAREDMMIGDTRIAKGDMILCSLSSANRDDDLTTSRTAGPGGSSPLESFDPLRAPTQHFAFGYGFHRCVGAELAKIELRIAYPLLLQRLPGLRLAVRNEEIIFREMSIVYGLESLPVTW</sequence>
<feature type="region of interest" description="Disordered" evidence="7">
    <location>
        <begin position="78"/>
        <end position="97"/>
    </location>
</feature>
<dbReference type="PRINTS" id="PR00385">
    <property type="entry name" value="P450"/>
</dbReference>
<evidence type="ECO:0000256" key="1">
    <source>
        <dbReference type="ARBA" id="ARBA00010617"/>
    </source>
</evidence>
<name>A0A3G8ZRS8_9ACTN</name>
<evidence type="ECO:0000313" key="8">
    <source>
        <dbReference type="EMBL" id="AZI57214.1"/>
    </source>
</evidence>
<protein>
    <submittedName>
        <fullName evidence="8">Cytochrome P450</fullName>
    </submittedName>
</protein>
<dbReference type="PANTHER" id="PTHR46696">
    <property type="entry name" value="P450, PUTATIVE (EUROFUNG)-RELATED"/>
    <property type="match status" value="1"/>
</dbReference>
<dbReference type="RefSeq" id="WP_124797899.1">
    <property type="nucleotide sequence ID" value="NZ_CP034170.1"/>
</dbReference>
<dbReference type="GO" id="GO:0020037">
    <property type="term" value="F:heme binding"/>
    <property type="evidence" value="ECO:0007669"/>
    <property type="project" value="InterPro"/>
</dbReference>
<dbReference type="OrthoDB" id="3664945at2"/>
<evidence type="ECO:0000256" key="5">
    <source>
        <dbReference type="ARBA" id="ARBA00023004"/>
    </source>
</evidence>
<evidence type="ECO:0000313" key="9">
    <source>
        <dbReference type="Proteomes" id="UP000268084"/>
    </source>
</evidence>
<keyword evidence="4" id="KW-0560">Oxidoreductase</keyword>
<evidence type="ECO:0000256" key="6">
    <source>
        <dbReference type="ARBA" id="ARBA00023033"/>
    </source>
</evidence>
<evidence type="ECO:0000256" key="2">
    <source>
        <dbReference type="ARBA" id="ARBA00022617"/>
    </source>
</evidence>